<dbReference type="Proteomes" id="UP000642876">
    <property type="component" value="Unassembled WGS sequence"/>
</dbReference>
<reference evidence="4 5" key="1">
    <citation type="submission" date="2020-08" db="EMBL/GenBank/DDBJ databases">
        <title>novel species in genus Corynebacterium.</title>
        <authorList>
            <person name="Zhang G."/>
        </authorList>
    </citation>
    <scope>NUCLEOTIDE SEQUENCE [LARGE SCALE GENOMIC DNA]</scope>
    <source>
        <strain evidence="4 5">zg-917</strain>
        <strain evidence="3">Zg-917</strain>
    </source>
</reference>
<keyword evidence="5" id="KW-1185">Reference proteome</keyword>
<dbReference type="AlphaFoldDB" id="A0A7H0K1I8"/>
<dbReference type="Proteomes" id="UP000516235">
    <property type="component" value="Chromosome"/>
</dbReference>
<protein>
    <submittedName>
        <fullName evidence="3">Uncharacterized protein</fullName>
    </submittedName>
</protein>
<feature type="region of interest" description="Disordered" evidence="1">
    <location>
        <begin position="58"/>
        <end position="78"/>
    </location>
</feature>
<feature type="compositionally biased region" description="Low complexity" evidence="1">
    <location>
        <begin position="62"/>
        <end position="78"/>
    </location>
</feature>
<dbReference type="InterPro" id="IPR018490">
    <property type="entry name" value="cNMP-bd_dom_sf"/>
</dbReference>
<evidence type="ECO:0000256" key="1">
    <source>
        <dbReference type="SAM" id="MobiDB-lite"/>
    </source>
</evidence>
<gene>
    <name evidence="2" type="ORF">H7348_04685</name>
    <name evidence="3" type="ORF">IAU68_05185</name>
</gene>
<evidence type="ECO:0000313" key="4">
    <source>
        <dbReference type="Proteomes" id="UP000516235"/>
    </source>
</evidence>
<dbReference type="KEGG" id="cluj:IAU68_05185"/>
<evidence type="ECO:0000313" key="3">
    <source>
        <dbReference type="EMBL" id="QNP91154.1"/>
    </source>
</evidence>
<sequence>MSVELDEISGFLGRYEPFSSLPEEELRALPAQMGITYVRRGNIVVDVGQPKTRCLSSVPAQSTSSRTTTFCSTGATLG</sequence>
<accession>A0A7H0K1I8</accession>
<name>A0A7H0K1I8_9CORY</name>
<evidence type="ECO:0000313" key="2">
    <source>
        <dbReference type="EMBL" id="MBC3178615.1"/>
    </source>
</evidence>
<proteinExistence type="predicted"/>
<dbReference type="SUPFAM" id="SSF51206">
    <property type="entry name" value="cAMP-binding domain-like"/>
    <property type="match status" value="1"/>
</dbReference>
<dbReference type="EMBL" id="CP061032">
    <property type="protein sequence ID" value="QNP91154.1"/>
    <property type="molecule type" value="Genomic_DNA"/>
</dbReference>
<dbReference type="RefSeq" id="WP_171193412.1">
    <property type="nucleotide sequence ID" value="NZ_CP061032.1"/>
</dbReference>
<organism evidence="3 4">
    <name type="scientific">Corynebacterium lujinxingii</name>
    <dbReference type="NCBI Taxonomy" id="2763010"/>
    <lineage>
        <taxon>Bacteria</taxon>
        <taxon>Bacillati</taxon>
        <taxon>Actinomycetota</taxon>
        <taxon>Actinomycetes</taxon>
        <taxon>Mycobacteriales</taxon>
        <taxon>Corynebacteriaceae</taxon>
        <taxon>Corynebacterium</taxon>
    </lineage>
</organism>
<dbReference type="EMBL" id="JACMYE010000003">
    <property type="protein sequence ID" value="MBC3178615.1"/>
    <property type="molecule type" value="Genomic_DNA"/>
</dbReference>
<evidence type="ECO:0000313" key="5">
    <source>
        <dbReference type="Proteomes" id="UP000642876"/>
    </source>
</evidence>